<accession>A0A6A5R4R6</accession>
<dbReference type="RefSeq" id="XP_033442424.1">
    <property type="nucleotide sequence ID" value="XM_033597469.1"/>
</dbReference>
<proteinExistence type="predicted"/>
<dbReference type="GeneID" id="54355136"/>
<name>A0A6A5R4R6_9PLEO</name>
<gene>
    <name evidence="1" type="ORF">M421DRAFT_79325</name>
</gene>
<reference evidence="1" key="1">
    <citation type="journal article" date="2020" name="Stud. Mycol.">
        <title>101 Dothideomycetes genomes: a test case for predicting lifestyles and emergence of pathogens.</title>
        <authorList>
            <person name="Haridas S."/>
            <person name="Albert R."/>
            <person name="Binder M."/>
            <person name="Bloem J."/>
            <person name="Labutti K."/>
            <person name="Salamov A."/>
            <person name="Andreopoulos B."/>
            <person name="Baker S."/>
            <person name="Barry K."/>
            <person name="Bills G."/>
            <person name="Bluhm B."/>
            <person name="Cannon C."/>
            <person name="Castanera R."/>
            <person name="Culley D."/>
            <person name="Daum C."/>
            <person name="Ezra D."/>
            <person name="Gonzalez J."/>
            <person name="Henrissat B."/>
            <person name="Kuo A."/>
            <person name="Liang C."/>
            <person name="Lipzen A."/>
            <person name="Lutzoni F."/>
            <person name="Magnuson J."/>
            <person name="Mondo S."/>
            <person name="Nolan M."/>
            <person name="Ohm R."/>
            <person name="Pangilinan J."/>
            <person name="Park H.-J."/>
            <person name="Ramirez L."/>
            <person name="Alfaro M."/>
            <person name="Sun H."/>
            <person name="Tritt A."/>
            <person name="Yoshinaga Y."/>
            <person name="Zwiers L.-H."/>
            <person name="Turgeon B."/>
            <person name="Goodwin S."/>
            <person name="Spatafora J."/>
            <person name="Crous P."/>
            <person name="Grigoriev I."/>
        </authorList>
    </citation>
    <scope>NUCLEOTIDE SEQUENCE</scope>
    <source>
        <strain evidence="1">CBS 183.55</strain>
    </source>
</reference>
<evidence type="ECO:0000313" key="2">
    <source>
        <dbReference type="Proteomes" id="UP000800082"/>
    </source>
</evidence>
<keyword evidence="2" id="KW-1185">Reference proteome</keyword>
<dbReference type="Proteomes" id="UP000800082">
    <property type="component" value="Unassembled WGS sequence"/>
</dbReference>
<organism evidence="1 2">
    <name type="scientific">Didymella exigua CBS 183.55</name>
    <dbReference type="NCBI Taxonomy" id="1150837"/>
    <lineage>
        <taxon>Eukaryota</taxon>
        <taxon>Fungi</taxon>
        <taxon>Dikarya</taxon>
        <taxon>Ascomycota</taxon>
        <taxon>Pezizomycotina</taxon>
        <taxon>Dothideomycetes</taxon>
        <taxon>Pleosporomycetidae</taxon>
        <taxon>Pleosporales</taxon>
        <taxon>Pleosporineae</taxon>
        <taxon>Didymellaceae</taxon>
        <taxon>Didymella</taxon>
    </lineage>
</organism>
<evidence type="ECO:0000313" key="1">
    <source>
        <dbReference type="EMBL" id="KAF1922170.1"/>
    </source>
</evidence>
<sequence length="66" mass="7446">MLKPSFLSLFLSKSIRVHLKFIKSGLINQLPSTRCSFTATILTIADLDPRLSISFSRILRLVTIPE</sequence>
<protein>
    <submittedName>
        <fullName evidence="1">Uncharacterized protein</fullName>
    </submittedName>
</protein>
<dbReference type="EMBL" id="ML979063">
    <property type="protein sequence ID" value="KAF1922170.1"/>
    <property type="molecule type" value="Genomic_DNA"/>
</dbReference>
<dbReference type="AlphaFoldDB" id="A0A6A5R4R6"/>